<name>A0AA41U6P4_9ACTN</name>
<dbReference type="RefSeq" id="WP_235057996.1">
    <property type="nucleotide sequence ID" value="NZ_JAKFHA010000045.1"/>
</dbReference>
<evidence type="ECO:0000313" key="1">
    <source>
        <dbReference type="EMBL" id="MCF2533222.1"/>
    </source>
</evidence>
<accession>A0AA41U6P4</accession>
<evidence type="ECO:0000313" key="2">
    <source>
        <dbReference type="Proteomes" id="UP001165378"/>
    </source>
</evidence>
<dbReference type="Proteomes" id="UP001165378">
    <property type="component" value="Unassembled WGS sequence"/>
</dbReference>
<comment type="caution">
    <text evidence="1">The sequence shown here is derived from an EMBL/GenBank/DDBJ whole genome shotgun (WGS) entry which is preliminary data.</text>
</comment>
<sequence>MVKILVIGRRAVDAGPDADGGRHRGQIADRVRIACQLWMTEYMIMTLAGPRPALRAVSCRISA</sequence>
<dbReference type="AlphaFoldDB" id="A0AA41U6P4"/>
<organism evidence="1 2">
    <name type="scientific">Yinghuangia soli</name>
    <dbReference type="NCBI Taxonomy" id="2908204"/>
    <lineage>
        <taxon>Bacteria</taxon>
        <taxon>Bacillati</taxon>
        <taxon>Actinomycetota</taxon>
        <taxon>Actinomycetes</taxon>
        <taxon>Kitasatosporales</taxon>
        <taxon>Streptomycetaceae</taxon>
        <taxon>Yinghuangia</taxon>
    </lineage>
</organism>
<keyword evidence="2" id="KW-1185">Reference proteome</keyword>
<gene>
    <name evidence="1" type="ORF">LZ495_39230</name>
</gene>
<dbReference type="EMBL" id="JAKFHA010000045">
    <property type="protein sequence ID" value="MCF2533222.1"/>
    <property type="molecule type" value="Genomic_DNA"/>
</dbReference>
<proteinExistence type="predicted"/>
<protein>
    <submittedName>
        <fullName evidence="1">Uncharacterized protein</fullName>
    </submittedName>
</protein>
<reference evidence="1" key="1">
    <citation type="submission" date="2022-01" db="EMBL/GenBank/DDBJ databases">
        <title>Genome-Based Taxonomic Classification of the Phylum Actinobacteria.</title>
        <authorList>
            <person name="Gao Y."/>
        </authorList>
    </citation>
    <scope>NUCLEOTIDE SEQUENCE</scope>
    <source>
        <strain evidence="1">KLBMP 8922</strain>
    </source>
</reference>